<dbReference type="EC" id="3.5.1.2" evidence="2 5"/>
<feature type="binding site" evidence="5">
    <location>
        <position position="211"/>
    </location>
    <ligand>
        <name>substrate</name>
    </ligand>
</feature>
<evidence type="ECO:0000256" key="4">
    <source>
        <dbReference type="ARBA" id="ARBA00049534"/>
    </source>
</evidence>
<gene>
    <name evidence="5" type="primary">glsA</name>
    <name evidence="6" type="ORF">BLA27_10925</name>
</gene>
<feature type="binding site" evidence="5">
    <location>
        <position position="263"/>
    </location>
    <ligand>
        <name>substrate</name>
    </ligand>
</feature>
<dbReference type="Pfam" id="PF04960">
    <property type="entry name" value="Glutaminase"/>
    <property type="match status" value="1"/>
</dbReference>
<comment type="caution">
    <text evidence="5">Lacks conserved residue(s) required for the propagation of feature annotation.</text>
</comment>
<evidence type="ECO:0000256" key="3">
    <source>
        <dbReference type="ARBA" id="ARBA00022801"/>
    </source>
</evidence>
<dbReference type="RefSeq" id="WP_071631776.1">
    <property type="nucleotide sequence ID" value="NZ_MOEC01000009.1"/>
</dbReference>
<feature type="binding site" evidence="5">
    <location>
        <position position="136"/>
    </location>
    <ligand>
        <name>substrate</name>
    </ligand>
</feature>
<dbReference type="Proteomes" id="UP000182985">
    <property type="component" value="Unassembled WGS sequence"/>
</dbReference>
<dbReference type="HAMAP" id="MF_00313">
    <property type="entry name" value="Glutaminase"/>
    <property type="match status" value="1"/>
</dbReference>
<evidence type="ECO:0000313" key="6">
    <source>
        <dbReference type="EMBL" id="OIS93464.1"/>
    </source>
</evidence>
<feature type="binding site" evidence="5">
    <location>
        <position position="85"/>
    </location>
    <ligand>
        <name>substrate</name>
    </ligand>
</feature>
<organism evidence="6 7">
    <name type="scientific">Brucella cytisi</name>
    <dbReference type="NCBI Taxonomy" id="407152"/>
    <lineage>
        <taxon>Bacteria</taxon>
        <taxon>Pseudomonadati</taxon>
        <taxon>Pseudomonadota</taxon>
        <taxon>Alphaproteobacteria</taxon>
        <taxon>Hyphomicrobiales</taxon>
        <taxon>Brucellaceae</taxon>
        <taxon>Brucella/Ochrobactrum group</taxon>
        <taxon>Brucella</taxon>
    </lineage>
</organism>
<keyword evidence="5" id="KW-0007">Acetylation</keyword>
<evidence type="ECO:0000256" key="1">
    <source>
        <dbReference type="ARBA" id="ARBA00011076"/>
    </source>
</evidence>
<comment type="subunit">
    <text evidence="5">Homotetramer.</text>
</comment>
<dbReference type="NCBIfam" id="TIGR03814">
    <property type="entry name" value="Gln_ase"/>
    <property type="match status" value="1"/>
</dbReference>
<dbReference type="GO" id="GO:0006537">
    <property type="term" value="P:glutamate biosynthetic process"/>
    <property type="evidence" value="ECO:0007669"/>
    <property type="project" value="TreeGrafter"/>
</dbReference>
<dbReference type="NCBIfam" id="NF009020">
    <property type="entry name" value="PRK12356.1"/>
    <property type="match status" value="1"/>
</dbReference>
<keyword evidence="7" id="KW-1185">Reference proteome</keyword>
<comment type="caution">
    <text evidence="6">The sequence shown here is derived from an EMBL/GenBank/DDBJ whole genome shotgun (WGS) entry which is preliminary data.</text>
</comment>
<protein>
    <recommendedName>
        <fullName evidence="2 5">Glutaminase</fullName>
        <ecNumber evidence="2 5">3.5.1.2</ecNumber>
    </recommendedName>
</protein>
<dbReference type="OrthoDB" id="9788822at2"/>
<dbReference type="GO" id="GO:0004359">
    <property type="term" value="F:glutaminase activity"/>
    <property type="evidence" value="ECO:0007669"/>
    <property type="project" value="UniProtKB-UniRule"/>
</dbReference>
<dbReference type="AlphaFoldDB" id="A0A1J6IEG4"/>
<evidence type="ECO:0000256" key="5">
    <source>
        <dbReference type="HAMAP-Rule" id="MF_00313"/>
    </source>
</evidence>
<name>A0A1J6IEG4_9HYPH</name>
<dbReference type="InterPro" id="IPR012338">
    <property type="entry name" value="Beta-lactam/transpept-like"/>
</dbReference>
<keyword evidence="3 5" id="KW-0378">Hydrolase</keyword>
<comment type="similarity">
    <text evidence="1 5">Belongs to the glutaminase family.</text>
</comment>
<comment type="catalytic activity">
    <reaction evidence="4 5">
        <text>L-glutamine + H2O = L-glutamate + NH4(+)</text>
        <dbReference type="Rhea" id="RHEA:15889"/>
        <dbReference type="ChEBI" id="CHEBI:15377"/>
        <dbReference type="ChEBI" id="CHEBI:28938"/>
        <dbReference type="ChEBI" id="CHEBI:29985"/>
        <dbReference type="ChEBI" id="CHEBI:58359"/>
        <dbReference type="EC" id="3.5.1.2"/>
    </reaction>
</comment>
<dbReference type="GO" id="GO:0006543">
    <property type="term" value="P:L-glutamine catabolic process"/>
    <property type="evidence" value="ECO:0007669"/>
    <property type="project" value="TreeGrafter"/>
</dbReference>
<dbReference type="EMBL" id="MOEC01000009">
    <property type="protein sequence ID" value="OIS93464.1"/>
    <property type="molecule type" value="Genomic_DNA"/>
</dbReference>
<dbReference type="SUPFAM" id="SSF56601">
    <property type="entry name" value="beta-lactamase/transpeptidase-like"/>
    <property type="match status" value="1"/>
</dbReference>
<accession>A0A1J6IEG4</accession>
<reference evidence="6 7" key="1">
    <citation type="submission" date="2016-10" db="EMBL/GenBank/DDBJ databases">
        <title>The Draft Genome Sequence of the Potato Rhizosphere Bacteria Ochrobactrum sp. IPA7.2.</title>
        <authorList>
            <person name="Gogoleva N.E."/>
            <person name="Khlopko Y.A."/>
            <person name="Burygin G.L."/>
            <person name="Plotnikov A.O."/>
        </authorList>
    </citation>
    <scope>NUCLEOTIDE SEQUENCE [LARGE SCALE GENOMIC DNA]</scope>
    <source>
        <strain evidence="6 7">IPA7.2</strain>
    </source>
</reference>
<dbReference type="Gene3D" id="3.40.710.10">
    <property type="entry name" value="DD-peptidase/beta-lactamase superfamily"/>
    <property type="match status" value="1"/>
</dbReference>
<sequence length="333" mass="35412">MELLNPLVDPDTTFISTGRLPPADRVIKLVTEAHERFGSVALGKNSQVYPALANVSESLFGICVVSVDGHVFAVGDADHEFTIMSVSKPFIFALICDLIGATGARERLGVNATGYAFNSLAGIERDKDGRTNPMVNAGAIATTSLVPGKTEDEKWRFIQEGLSRFAGRNLSVNEEVYVSASETNFRNRSIAWMLESTGRIYSNPAEAVELYTRQCSLNVSARDLAVMGATLAHGGVNPLTKEQVVKPDVCHYALAVMLTAGLYETSGDWLYEIGLPGKSGIGGGIVTVSPGKGGLGTFAPPLDEAGNSVRGQLTAQFLSQRLGLDLLMSSPAN</sequence>
<evidence type="ECO:0000313" key="7">
    <source>
        <dbReference type="Proteomes" id="UP000182985"/>
    </source>
</evidence>
<evidence type="ECO:0000256" key="2">
    <source>
        <dbReference type="ARBA" id="ARBA00012918"/>
    </source>
</evidence>
<feature type="binding site" evidence="5">
    <location>
        <position position="187"/>
    </location>
    <ligand>
        <name>substrate</name>
    </ligand>
</feature>
<dbReference type="PANTHER" id="PTHR12544">
    <property type="entry name" value="GLUTAMINASE"/>
    <property type="match status" value="1"/>
</dbReference>
<proteinExistence type="inferred from homology"/>
<dbReference type="PANTHER" id="PTHR12544:SF48">
    <property type="entry name" value="GLUTAMINASE 1"/>
    <property type="match status" value="1"/>
</dbReference>
<dbReference type="InterPro" id="IPR015868">
    <property type="entry name" value="Glutaminase"/>
</dbReference>